<sequence>MKRQPFRVTPLAVVVTAWQPERIALVMLLRLFESAVPRIVADGMDRMASTVTAGLEIDGSGRAEIWLNSSEIIGLLQITGIGVGFQQVYMLGVQEENSPTSLSRTSFVSHRDAKWPADV</sequence>
<proteinExistence type="predicted"/>
<dbReference type="Proteomes" id="UP000078292">
    <property type="component" value="Unassembled WGS sequence"/>
</dbReference>
<reference evidence="1 2" key="1">
    <citation type="submission" date="2016-04" db="EMBL/GenBank/DDBJ databases">
        <title>First whole genome shotgun sequence of the bacterium Enteractinococcus sp. strain UASWS1574.</title>
        <authorList>
            <person name="Crovadore J."/>
            <person name="Chablais R."/>
            <person name="Lefort F."/>
        </authorList>
    </citation>
    <scope>NUCLEOTIDE SEQUENCE [LARGE SCALE GENOMIC DNA]</scope>
    <source>
        <strain evidence="1 2">UASWS1574</strain>
    </source>
</reference>
<name>A0A1B7M0J5_9MICC</name>
<protein>
    <submittedName>
        <fullName evidence="1">Uncharacterized protein</fullName>
    </submittedName>
</protein>
<organism evidence="1 2">
    <name type="scientific">Enteractinococcus helveticum</name>
    <dbReference type="NCBI Taxonomy" id="1837282"/>
    <lineage>
        <taxon>Bacteria</taxon>
        <taxon>Bacillati</taxon>
        <taxon>Actinomycetota</taxon>
        <taxon>Actinomycetes</taxon>
        <taxon>Micrococcales</taxon>
        <taxon>Micrococcaceae</taxon>
    </lineage>
</organism>
<keyword evidence="2" id="KW-1185">Reference proteome</keyword>
<gene>
    <name evidence="1" type="ORF">A6F49_07730</name>
</gene>
<dbReference type="STRING" id="1837282.A6F49_07730"/>
<evidence type="ECO:0000313" key="1">
    <source>
        <dbReference type="EMBL" id="OAV61776.1"/>
    </source>
</evidence>
<evidence type="ECO:0000313" key="2">
    <source>
        <dbReference type="Proteomes" id="UP000078292"/>
    </source>
</evidence>
<accession>A0A1B7M0J5</accession>
<comment type="caution">
    <text evidence="1">The sequence shown here is derived from an EMBL/GenBank/DDBJ whole genome shotgun (WGS) entry which is preliminary data.</text>
</comment>
<dbReference type="EMBL" id="LXEY01000015">
    <property type="protein sequence ID" value="OAV61776.1"/>
    <property type="molecule type" value="Genomic_DNA"/>
</dbReference>
<dbReference type="AlphaFoldDB" id="A0A1B7M0J5"/>